<protein>
    <submittedName>
        <fullName evidence="2">Uncharacterized protein</fullName>
    </submittedName>
</protein>
<reference evidence="2 3" key="1">
    <citation type="journal article" date="2015" name="Nature">
        <title>rRNA introns, odd ribosomes, and small enigmatic genomes across a large radiation of phyla.</title>
        <authorList>
            <person name="Brown C.T."/>
            <person name="Hug L.A."/>
            <person name="Thomas B.C."/>
            <person name="Sharon I."/>
            <person name="Castelle C.J."/>
            <person name="Singh A."/>
            <person name="Wilkins M.J."/>
            <person name="Williams K.H."/>
            <person name="Banfield J.F."/>
        </authorList>
    </citation>
    <scope>NUCLEOTIDE SEQUENCE [LARGE SCALE GENOMIC DNA]</scope>
</reference>
<sequence>MYYNGSVNGIEESQVFFIISSVGFVLLWAFVAVLLFYLIRITRSFSRIMDKIEGGVNQIGDTTKELLEDLRDSALFHFLFRRKKKSRKDKEEGKN</sequence>
<dbReference type="Proteomes" id="UP000034107">
    <property type="component" value="Unassembled WGS sequence"/>
</dbReference>
<feature type="transmembrane region" description="Helical" evidence="1">
    <location>
        <begin position="15"/>
        <end position="39"/>
    </location>
</feature>
<accession>A0A0G1NJB9</accession>
<proteinExistence type="predicted"/>
<dbReference type="AlphaFoldDB" id="A0A0G1NJB9"/>
<evidence type="ECO:0000313" key="2">
    <source>
        <dbReference type="EMBL" id="KKU20659.1"/>
    </source>
</evidence>
<keyword evidence="1" id="KW-0472">Membrane</keyword>
<keyword evidence="1" id="KW-0812">Transmembrane</keyword>
<comment type="caution">
    <text evidence="2">The sequence shown here is derived from an EMBL/GenBank/DDBJ whole genome shotgun (WGS) entry which is preliminary data.</text>
</comment>
<evidence type="ECO:0000313" key="3">
    <source>
        <dbReference type="Proteomes" id="UP000034107"/>
    </source>
</evidence>
<name>A0A0G1NJB9_9BACT</name>
<gene>
    <name evidence="2" type="ORF">UX31_C0033G0017</name>
</gene>
<keyword evidence="1" id="KW-1133">Transmembrane helix</keyword>
<evidence type="ECO:0000256" key="1">
    <source>
        <dbReference type="SAM" id="Phobius"/>
    </source>
</evidence>
<organism evidence="2 3">
    <name type="scientific">Candidatus Nomurabacteria bacterium GW2011_GWA1_46_11</name>
    <dbReference type="NCBI Taxonomy" id="1618732"/>
    <lineage>
        <taxon>Bacteria</taxon>
        <taxon>Candidatus Nomuraibacteriota</taxon>
    </lineage>
</organism>
<dbReference type="EMBL" id="LCLS01000033">
    <property type="protein sequence ID" value="KKU20659.1"/>
    <property type="molecule type" value="Genomic_DNA"/>
</dbReference>